<dbReference type="Gene3D" id="4.10.60.10">
    <property type="entry name" value="Zinc finger, CCHC-type"/>
    <property type="match status" value="1"/>
</dbReference>
<keyword evidence="4" id="KW-1185">Reference proteome</keyword>
<evidence type="ECO:0000313" key="4">
    <source>
        <dbReference type="Proteomes" id="UP000410492"/>
    </source>
</evidence>
<evidence type="ECO:0000259" key="2">
    <source>
        <dbReference type="PROSITE" id="PS50158"/>
    </source>
</evidence>
<dbReference type="PROSITE" id="PS50158">
    <property type="entry name" value="ZF_CCHC"/>
    <property type="match status" value="1"/>
</dbReference>
<keyword evidence="1" id="KW-0479">Metal-binding</keyword>
<dbReference type="GO" id="GO:0008270">
    <property type="term" value="F:zinc ion binding"/>
    <property type="evidence" value="ECO:0007669"/>
    <property type="project" value="UniProtKB-KW"/>
</dbReference>
<accession>A0A653BUZ7</accession>
<dbReference type="InterPro" id="IPR001878">
    <property type="entry name" value="Znf_CCHC"/>
</dbReference>
<name>A0A653BUZ7_CALMS</name>
<keyword evidence="1" id="KW-0862">Zinc</keyword>
<organism evidence="3 4">
    <name type="scientific">Callosobruchus maculatus</name>
    <name type="common">Southern cowpea weevil</name>
    <name type="synonym">Pulse bruchid</name>
    <dbReference type="NCBI Taxonomy" id="64391"/>
    <lineage>
        <taxon>Eukaryota</taxon>
        <taxon>Metazoa</taxon>
        <taxon>Ecdysozoa</taxon>
        <taxon>Arthropoda</taxon>
        <taxon>Hexapoda</taxon>
        <taxon>Insecta</taxon>
        <taxon>Pterygota</taxon>
        <taxon>Neoptera</taxon>
        <taxon>Endopterygota</taxon>
        <taxon>Coleoptera</taxon>
        <taxon>Polyphaga</taxon>
        <taxon>Cucujiformia</taxon>
        <taxon>Chrysomeloidea</taxon>
        <taxon>Chrysomelidae</taxon>
        <taxon>Bruchinae</taxon>
        <taxon>Bruchini</taxon>
        <taxon>Callosobruchus</taxon>
    </lineage>
</organism>
<dbReference type="Proteomes" id="UP000410492">
    <property type="component" value="Unassembled WGS sequence"/>
</dbReference>
<keyword evidence="1" id="KW-0863">Zinc-finger</keyword>
<gene>
    <name evidence="3" type="ORF">CALMAC_LOCUS3967</name>
</gene>
<evidence type="ECO:0000256" key="1">
    <source>
        <dbReference type="PROSITE-ProRule" id="PRU00047"/>
    </source>
</evidence>
<dbReference type="EMBL" id="CAACVG010005562">
    <property type="protein sequence ID" value="VEN39435.1"/>
    <property type="molecule type" value="Genomic_DNA"/>
</dbReference>
<dbReference type="GO" id="GO:0003676">
    <property type="term" value="F:nucleic acid binding"/>
    <property type="evidence" value="ECO:0007669"/>
    <property type="project" value="InterPro"/>
</dbReference>
<sequence length="262" mass="29877">MATVSMPSLENFDCDGDQSSVGLRWQKWKRALQIYLDAAGIENSDKRKAVLLHFGGIGLQEIFYNLPGADVTDNENSYDIAIEKLDDYFTPRQSKVYERHLFRLLKQENGEKFEKFLIRLRHQAAKCQFSTSLEEQLVDQITEKCLSTDLRKKILAMGDTASLNTIIAEANSLETIERQMSEFNEKPLASTSGIINAVATRKNKRQNQKCTRCGLEDHGKQHQCKAENVICHNCKKLGHYARCCFHNRNFTSKTKNQHLGSA</sequence>
<feature type="domain" description="CCHC-type" evidence="2">
    <location>
        <begin position="231"/>
        <end position="244"/>
    </location>
</feature>
<protein>
    <recommendedName>
        <fullName evidence="2">CCHC-type domain-containing protein</fullName>
    </recommendedName>
</protein>
<dbReference type="OrthoDB" id="6709238at2759"/>
<dbReference type="PANTHER" id="PTHR33198">
    <property type="entry name" value="ANK_REP_REGION DOMAIN-CONTAINING PROTEIN-RELATED"/>
    <property type="match status" value="1"/>
</dbReference>
<dbReference type="PANTHER" id="PTHR33198:SF20">
    <property type="entry name" value="RETROTRANSPOSON GAG DOMAIN-CONTAINING PROTEIN"/>
    <property type="match status" value="1"/>
</dbReference>
<evidence type="ECO:0000313" key="3">
    <source>
        <dbReference type="EMBL" id="VEN39435.1"/>
    </source>
</evidence>
<dbReference type="AlphaFoldDB" id="A0A653BUZ7"/>
<reference evidence="3 4" key="1">
    <citation type="submission" date="2019-01" db="EMBL/GenBank/DDBJ databases">
        <authorList>
            <person name="Sayadi A."/>
        </authorList>
    </citation>
    <scope>NUCLEOTIDE SEQUENCE [LARGE SCALE GENOMIC DNA]</scope>
</reference>
<proteinExistence type="predicted"/>
<feature type="non-terminal residue" evidence="3">
    <location>
        <position position="262"/>
    </location>
</feature>